<gene>
    <name evidence="1" type="ORF">A2V49_02790</name>
</gene>
<sequence length="396" mass="43918">MSNLYQPSPEISLDSSISEAPNIGANFVEYEPTIQTPEQVAAELEEAPFALAESFGQELASRLLRPNQKGELEMIVDRVGVVFLPGSRAVIFSPAATAPHIEKFLRQPITDLLNKTTGDMVPISLILENTKRHMMDGVDWDDRDKLTIHNYTKERGHNDTGPTIPQMRALLKARLVKESPDNVQTVDSLNDAQVSVMYNGYYPGGPQSGETRTGVNLVQPDGSEQNEAKPEFVGKVDDGVLGSFEEMVLHINKEVKLKAGATPPVVNLNEVYIQPLADKLNELIKTTMKEGDNGKMYGPYWMVNENRGKVIGSLLYKRINSEPATENRNLTPLVLSPDVAIFRGNRGSIGEKFEVFVLKKDDKDNWNGTVLHAKSYDESTHEALAYNIDAFMSEKA</sequence>
<dbReference type="AlphaFoldDB" id="A0A1F4UNE7"/>
<dbReference type="EMBL" id="MEUV01000004">
    <property type="protein sequence ID" value="OGC46436.1"/>
    <property type="molecule type" value="Genomic_DNA"/>
</dbReference>
<proteinExistence type="predicted"/>
<protein>
    <submittedName>
        <fullName evidence="1">Uncharacterized protein</fullName>
    </submittedName>
</protein>
<organism evidence="1 2">
    <name type="scientific">candidate division WWE3 bacterium RBG_19FT_COMBO_34_6</name>
    <dbReference type="NCBI Taxonomy" id="1802612"/>
    <lineage>
        <taxon>Bacteria</taxon>
        <taxon>Katanobacteria</taxon>
    </lineage>
</organism>
<name>A0A1F4UNE7_UNCKA</name>
<evidence type="ECO:0000313" key="1">
    <source>
        <dbReference type="EMBL" id="OGC46436.1"/>
    </source>
</evidence>
<accession>A0A1F4UNE7</accession>
<reference evidence="1 2" key="1">
    <citation type="journal article" date="2016" name="Nat. Commun.">
        <title>Thousands of microbial genomes shed light on interconnected biogeochemical processes in an aquifer system.</title>
        <authorList>
            <person name="Anantharaman K."/>
            <person name="Brown C.T."/>
            <person name="Hug L.A."/>
            <person name="Sharon I."/>
            <person name="Castelle C.J."/>
            <person name="Probst A.J."/>
            <person name="Thomas B.C."/>
            <person name="Singh A."/>
            <person name="Wilkins M.J."/>
            <person name="Karaoz U."/>
            <person name="Brodie E.L."/>
            <person name="Williams K.H."/>
            <person name="Hubbard S.S."/>
            <person name="Banfield J.F."/>
        </authorList>
    </citation>
    <scope>NUCLEOTIDE SEQUENCE [LARGE SCALE GENOMIC DNA]</scope>
</reference>
<comment type="caution">
    <text evidence="1">The sequence shown here is derived from an EMBL/GenBank/DDBJ whole genome shotgun (WGS) entry which is preliminary data.</text>
</comment>
<dbReference type="Proteomes" id="UP000178615">
    <property type="component" value="Unassembled WGS sequence"/>
</dbReference>
<evidence type="ECO:0000313" key="2">
    <source>
        <dbReference type="Proteomes" id="UP000178615"/>
    </source>
</evidence>